<dbReference type="PANTHER" id="PTHR30368:SF2">
    <property type="entry name" value="SULFATE-BINDING PROTEIN"/>
    <property type="match status" value="1"/>
</dbReference>
<accession>A0A017T5H8</accession>
<evidence type="ECO:0000256" key="6">
    <source>
        <dbReference type="SAM" id="MobiDB-lite"/>
    </source>
</evidence>
<evidence type="ECO:0000313" key="7">
    <source>
        <dbReference type="EMBL" id="EYF04030.1"/>
    </source>
</evidence>
<dbReference type="AlphaFoldDB" id="A0A017T5H8"/>
<dbReference type="Pfam" id="PF13531">
    <property type="entry name" value="SBP_bac_11"/>
    <property type="match status" value="1"/>
</dbReference>
<dbReference type="STRING" id="1192034.CAP_4904"/>
<comment type="subcellular location">
    <subcellularLocation>
        <location evidence="1">Periplasm</location>
    </subcellularLocation>
</comment>
<dbReference type="Gene3D" id="3.40.190.10">
    <property type="entry name" value="Periplasmic binding protein-like II"/>
    <property type="match status" value="2"/>
</dbReference>
<keyword evidence="5" id="KW-0574">Periplasm</keyword>
<evidence type="ECO:0000256" key="3">
    <source>
        <dbReference type="ARBA" id="ARBA00022448"/>
    </source>
</evidence>
<keyword evidence="8" id="KW-1185">Reference proteome</keyword>
<comment type="caution">
    <text evidence="7">The sequence shown here is derived from an EMBL/GenBank/DDBJ whole genome shotgun (WGS) entry which is preliminary data.</text>
</comment>
<name>A0A017T5H8_9BACT</name>
<dbReference type="RefSeq" id="WP_052375748.1">
    <property type="nucleotide sequence ID" value="NZ_ASRX01000039.1"/>
</dbReference>
<dbReference type="Proteomes" id="UP000019678">
    <property type="component" value="Unassembled WGS sequence"/>
</dbReference>
<dbReference type="InterPro" id="IPR005669">
    <property type="entry name" value="Thiosulph/SO4-bd"/>
</dbReference>
<keyword evidence="4" id="KW-0732">Signal</keyword>
<evidence type="ECO:0000256" key="1">
    <source>
        <dbReference type="ARBA" id="ARBA00004418"/>
    </source>
</evidence>
<sequence>MTLPPSSPQTEPTGRPTVPADPQGAPTAAARLVAAVATSLAAILAALSAFAVRVPVALAVLVGCAACTRGRDDPPTDQRLVLAAYSAAREVLEREIIPAFTADHLARTGKRVHIESSYLASGAQARAVIAGFNADVVALALAPDIDRIAAAGLITHDWTARPHGGTFATTLVAFAVRPGNPQHITGWPDLARPGISLLMPNPRTSGGAMWNAAALHSAALRGHAGVSAHDDAAAAGYLRAVLRNVVILDKGARESIITFEKGVGDVAVTYESEIVAGRMAGRQSDTVIPSSTLQIDIPAAIVDAYTDRHGTRDVAEAFLAFLQTTTAQRALVRYGFRSVDPAVAAEPPPAGEPPPLTPPDLFRIEDIGGWPRTQKTLFGEAGLFTRTWEAIYASE</sequence>
<organism evidence="7 8">
    <name type="scientific">Chondromyces apiculatus DSM 436</name>
    <dbReference type="NCBI Taxonomy" id="1192034"/>
    <lineage>
        <taxon>Bacteria</taxon>
        <taxon>Pseudomonadati</taxon>
        <taxon>Myxococcota</taxon>
        <taxon>Polyangia</taxon>
        <taxon>Polyangiales</taxon>
        <taxon>Polyangiaceae</taxon>
        <taxon>Chondromyces</taxon>
    </lineage>
</organism>
<dbReference type="SUPFAM" id="SSF53850">
    <property type="entry name" value="Periplasmic binding protein-like II"/>
    <property type="match status" value="1"/>
</dbReference>
<dbReference type="GO" id="GO:1902358">
    <property type="term" value="P:sulfate transmembrane transport"/>
    <property type="evidence" value="ECO:0007669"/>
    <property type="project" value="InterPro"/>
</dbReference>
<protein>
    <submittedName>
        <fullName evidence="7">Sulfate and thiosulfate binding protein CysP</fullName>
    </submittedName>
</protein>
<proteinExistence type="inferred from homology"/>
<reference evidence="7 8" key="1">
    <citation type="submission" date="2013-05" db="EMBL/GenBank/DDBJ databases">
        <title>Genome assembly of Chondromyces apiculatus DSM 436.</title>
        <authorList>
            <person name="Sharma G."/>
            <person name="Khatri I."/>
            <person name="Kaur C."/>
            <person name="Mayilraj S."/>
            <person name="Subramanian S."/>
        </authorList>
    </citation>
    <scope>NUCLEOTIDE SEQUENCE [LARGE SCALE GENOMIC DNA]</scope>
    <source>
        <strain evidence="7 8">DSM 436</strain>
    </source>
</reference>
<feature type="region of interest" description="Disordered" evidence="6">
    <location>
        <begin position="1"/>
        <end position="24"/>
    </location>
</feature>
<dbReference type="eggNOG" id="COG1613">
    <property type="taxonomic scope" value="Bacteria"/>
</dbReference>
<dbReference type="NCBIfam" id="TIGR00971">
    <property type="entry name" value="3a0106s03"/>
    <property type="match status" value="1"/>
</dbReference>
<gene>
    <name evidence="7" type="ORF">CAP_4904</name>
</gene>
<dbReference type="PANTHER" id="PTHR30368">
    <property type="entry name" value="SULFATE-BINDING PROTEIN"/>
    <property type="match status" value="1"/>
</dbReference>
<dbReference type="GO" id="GO:0140104">
    <property type="term" value="F:molecular carrier activity"/>
    <property type="evidence" value="ECO:0007669"/>
    <property type="project" value="InterPro"/>
</dbReference>
<keyword evidence="3" id="KW-0813">Transport</keyword>
<evidence type="ECO:0000256" key="2">
    <source>
        <dbReference type="ARBA" id="ARBA00006099"/>
    </source>
</evidence>
<evidence type="ECO:0000256" key="4">
    <source>
        <dbReference type="ARBA" id="ARBA00022729"/>
    </source>
</evidence>
<evidence type="ECO:0000313" key="8">
    <source>
        <dbReference type="Proteomes" id="UP000019678"/>
    </source>
</evidence>
<evidence type="ECO:0000256" key="5">
    <source>
        <dbReference type="ARBA" id="ARBA00022764"/>
    </source>
</evidence>
<comment type="similarity">
    <text evidence="2">Belongs to the prokaryotic sulfate-binding protein family.</text>
</comment>
<dbReference type="GO" id="GO:0042597">
    <property type="term" value="C:periplasmic space"/>
    <property type="evidence" value="ECO:0007669"/>
    <property type="project" value="UniProtKB-SubCell"/>
</dbReference>
<dbReference type="EMBL" id="ASRX01000039">
    <property type="protein sequence ID" value="EYF04030.1"/>
    <property type="molecule type" value="Genomic_DNA"/>
</dbReference>